<name>B2VI10_ERWT9</name>
<evidence type="ECO:0000256" key="7">
    <source>
        <dbReference type="ARBA" id="ARBA00022801"/>
    </source>
</evidence>
<dbReference type="PANTHER" id="PTHR11839">
    <property type="entry name" value="UDP/ADP-SUGAR PYROPHOSPHATASE"/>
    <property type="match status" value="1"/>
</dbReference>
<feature type="binding site" description="in other chain" evidence="11">
    <location>
        <begin position="104"/>
        <end position="106"/>
    </location>
    <ligand>
        <name>GDP-alpha-D-mannose</name>
        <dbReference type="ChEBI" id="CHEBI:57527"/>
        <note>ligand shared between dimeric partners</note>
    </ligand>
</feature>
<evidence type="ECO:0000256" key="12">
    <source>
        <dbReference type="PIRSR" id="PIRSR604385-2"/>
    </source>
</evidence>
<feature type="binding site" description="in other chain" evidence="11">
    <location>
        <position position="146"/>
    </location>
    <ligand>
        <name>GDP-alpha-D-mannose</name>
        <dbReference type="ChEBI" id="CHEBI:57527"/>
        <note>ligand shared between dimeric partners</note>
    </ligand>
</feature>
<evidence type="ECO:0000259" key="14">
    <source>
        <dbReference type="PROSITE" id="PS51462"/>
    </source>
</evidence>
<dbReference type="PANTHER" id="PTHR11839:SF18">
    <property type="entry name" value="NUDIX HYDROLASE DOMAIN-CONTAINING PROTEIN"/>
    <property type="match status" value="1"/>
</dbReference>
<evidence type="ECO:0000256" key="1">
    <source>
        <dbReference type="ARBA" id="ARBA00000847"/>
    </source>
</evidence>
<evidence type="ECO:0000256" key="11">
    <source>
        <dbReference type="PIRSR" id="PIRSR604385-1"/>
    </source>
</evidence>
<evidence type="ECO:0000256" key="3">
    <source>
        <dbReference type="ARBA" id="ARBA00007275"/>
    </source>
</evidence>
<dbReference type="NCBIfam" id="NF011585">
    <property type="entry name" value="PRK15009.1"/>
    <property type="match status" value="1"/>
</dbReference>
<feature type="binding site" description="in other chain" evidence="11">
    <location>
        <begin position="56"/>
        <end position="58"/>
    </location>
    <ligand>
        <name>GDP-alpha-D-mannose</name>
        <dbReference type="ChEBI" id="CHEBI:57527"/>
        <note>ligand shared between dimeric partners</note>
    </ligand>
</feature>
<feature type="binding site" evidence="12">
    <location>
        <position position="119"/>
    </location>
    <ligand>
        <name>Mg(2+)</name>
        <dbReference type="ChEBI" id="CHEBI:18420"/>
        <label>1</label>
    </ligand>
</feature>
<dbReference type="FunFam" id="3.90.79.10:FF:000010">
    <property type="entry name" value="GDP-mannose pyrophosphatase NudK"/>
    <property type="match status" value="1"/>
</dbReference>
<dbReference type="InterPro" id="IPR015797">
    <property type="entry name" value="NUDIX_hydrolase-like_dom_sf"/>
</dbReference>
<evidence type="ECO:0000256" key="2">
    <source>
        <dbReference type="ARBA" id="ARBA00001946"/>
    </source>
</evidence>
<feature type="binding site" evidence="12">
    <location>
        <position position="170"/>
    </location>
    <ligand>
        <name>Mg(2+)</name>
        <dbReference type="ChEBI" id="CHEBI:18420"/>
        <label>1</label>
    </ligand>
</feature>
<dbReference type="AlphaFoldDB" id="B2VI10"/>
<evidence type="ECO:0000313" key="15">
    <source>
        <dbReference type="EMBL" id="CAO96128.1"/>
    </source>
</evidence>
<comment type="similarity">
    <text evidence="3">Belongs to the Nudix hydrolase family. NudK subfamily.</text>
</comment>
<feature type="binding site" description="in other chain" evidence="11">
    <location>
        <begin position="169"/>
        <end position="170"/>
    </location>
    <ligand>
        <name>GDP-alpha-D-mannose</name>
        <dbReference type="ChEBI" id="CHEBI:57527"/>
        <note>ligand shared between dimeric partners</note>
    </ligand>
</feature>
<feature type="binding site" description="in other chain" evidence="11">
    <location>
        <position position="85"/>
    </location>
    <ligand>
        <name>GDP-alpha-D-mannose</name>
        <dbReference type="ChEBI" id="CHEBI:57527"/>
        <note>ligand shared between dimeric partners</note>
    </ligand>
</feature>
<dbReference type="GO" id="GO:0006753">
    <property type="term" value="P:nucleoside phosphate metabolic process"/>
    <property type="evidence" value="ECO:0007669"/>
    <property type="project" value="TreeGrafter"/>
</dbReference>
<dbReference type="Gene3D" id="3.90.79.10">
    <property type="entry name" value="Nucleoside Triphosphate Pyrophosphohydrolase"/>
    <property type="match status" value="1"/>
</dbReference>
<keyword evidence="7" id="KW-0378">Hydrolase</keyword>
<evidence type="ECO:0000256" key="4">
    <source>
        <dbReference type="ARBA" id="ARBA00011738"/>
    </source>
</evidence>
<dbReference type="EMBL" id="CU468135">
    <property type="protein sequence ID" value="CAO96128.1"/>
    <property type="molecule type" value="Genomic_DNA"/>
</dbReference>
<evidence type="ECO:0000256" key="10">
    <source>
        <dbReference type="ARBA" id="ARBA00032272"/>
    </source>
</evidence>
<protein>
    <recommendedName>
        <fullName evidence="5">GDP-mannose pyrophosphatase</fullName>
    </recommendedName>
    <alternativeName>
        <fullName evidence="9">GDP-mannose hydrolase</fullName>
    </alternativeName>
    <alternativeName>
        <fullName evidence="10">GDPMK</fullName>
    </alternativeName>
</protein>
<dbReference type="GO" id="GO:0046872">
    <property type="term" value="F:metal ion binding"/>
    <property type="evidence" value="ECO:0007669"/>
    <property type="project" value="UniProtKB-KW"/>
</dbReference>
<evidence type="ECO:0000256" key="13">
    <source>
        <dbReference type="PIRSR" id="PIRSR604385-3"/>
    </source>
</evidence>
<feature type="binding site" description="in other chain" evidence="11">
    <location>
        <position position="195"/>
    </location>
    <ligand>
        <name>GDP-alpha-D-mannose</name>
        <dbReference type="ChEBI" id="CHEBI:57527"/>
        <note>ligand shared between dimeric partners</note>
    </ligand>
</feature>
<evidence type="ECO:0000313" key="16">
    <source>
        <dbReference type="Proteomes" id="UP000001726"/>
    </source>
</evidence>
<feature type="binding site" evidence="12">
    <location>
        <position position="123"/>
    </location>
    <ligand>
        <name>Mg(2+)</name>
        <dbReference type="ChEBI" id="CHEBI:18420"/>
        <label>1</label>
    </ligand>
</feature>
<comment type="subunit">
    <text evidence="4">Homodimer.</text>
</comment>
<organism evidence="15 16">
    <name type="scientific">Erwinia tasmaniensis (strain DSM 17950 / CFBP 7177 / CIP 109463 / NCPPB 4357 / Et1/99)</name>
    <dbReference type="NCBI Taxonomy" id="465817"/>
    <lineage>
        <taxon>Bacteria</taxon>
        <taxon>Pseudomonadati</taxon>
        <taxon>Pseudomonadota</taxon>
        <taxon>Gammaproteobacteria</taxon>
        <taxon>Enterobacterales</taxon>
        <taxon>Erwiniaceae</taxon>
        <taxon>Erwinia</taxon>
    </lineage>
</organism>
<dbReference type="SUPFAM" id="SSF55811">
    <property type="entry name" value="Nudix"/>
    <property type="match status" value="1"/>
</dbReference>
<dbReference type="STRING" id="465817.ETA_10820"/>
<evidence type="ECO:0000256" key="6">
    <source>
        <dbReference type="ARBA" id="ARBA00022723"/>
    </source>
</evidence>
<dbReference type="PROSITE" id="PS51462">
    <property type="entry name" value="NUDIX"/>
    <property type="match status" value="1"/>
</dbReference>
<keyword evidence="8 12" id="KW-0460">Magnesium</keyword>
<feature type="binding site" description="in other chain" evidence="11">
    <location>
        <position position="123"/>
    </location>
    <ligand>
        <name>GDP-alpha-D-mannose</name>
        <dbReference type="ChEBI" id="CHEBI:57527"/>
        <note>ligand shared between dimeric partners</note>
    </ligand>
</feature>
<comment type="catalytic activity">
    <reaction evidence="1">
        <text>GDP-alpha-D-mannose + H2O = alpha-D-mannose 1-phosphate + GMP + 2 H(+)</text>
        <dbReference type="Rhea" id="RHEA:27978"/>
        <dbReference type="ChEBI" id="CHEBI:15377"/>
        <dbReference type="ChEBI" id="CHEBI:15378"/>
        <dbReference type="ChEBI" id="CHEBI:57527"/>
        <dbReference type="ChEBI" id="CHEBI:58115"/>
        <dbReference type="ChEBI" id="CHEBI:58409"/>
    </reaction>
</comment>
<dbReference type="CDD" id="cd24157">
    <property type="entry name" value="NUDIX_GDPMK"/>
    <property type="match status" value="1"/>
</dbReference>
<dbReference type="InterPro" id="IPR004385">
    <property type="entry name" value="NDP_pyrophosphatase"/>
</dbReference>
<proteinExistence type="inferred from homology"/>
<dbReference type="GO" id="GO:0005829">
    <property type="term" value="C:cytosol"/>
    <property type="evidence" value="ECO:0007669"/>
    <property type="project" value="TreeGrafter"/>
</dbReference>
<dbReference type="Proteomes" id="UP000001726">
    <property type="component" value="Chromosome"/>
</dbReference>
<comment type="cofactor">
    <cofactor evidence="2 12">
        <name>Mg(2+)</name>
        <dbReference type="ChEBI" id="CHEBI:18420"/>
    </cofactor>
</comment>
<dbReference type="eggNOG" id="COG0494">
    <property type="taxonomic scope" value="Bacteria"/>
</dbReference>
<reference evidence="15 16" key="1">
    <citation type="journal article" date="2008" name="Environ. Microbiol.">
        <title>The genome of Erwinia tasmaniensis strain Et1/99, a non-pathogenic bacterium in the genus Erwinia.</title>
        <authorList>
            <person name="Kube M."/>
            <person name="Migdoll A.M."/>
            <person name="Mueller I."/>
            <person name="Kuhl H."/>
            <person name="Beck A."/>
            <person name="Reinhardt R."/>
            <person name="Geider K."/>
        </authorList>
    </citation>
    <scope>NUCLEOTIDE SEQUENCE [LARGE SCALE GENOMIC DNA]</scope>
    <source>
        <strain evidence="16">DSM 17950 / CFBP 7177 / CIP 109463 / NCPPB 4357 / Et1/99</strain>
    </source>
</reference>
<evidence type="ECO:0000256" key="5">
    <source>
        <dbReference type="ARBA" id="ARBA00016377"/>
    </source>
</evidence>
<feature type="binding site" evidence="12">
    <location>
        <position position="104"/>
    </location>
    <ligand>
        <name>Mg(2+)</name>
        <dbReference type="ChEBI" id="CHEBI:18420"/>
        <label>2</label>
    </ligand>
</feature>
<dbReference type="NCBIfam" id="TIGR00052">
    <property type="entry name" value="nudix-type nucleoside diphosphatase, YffH/AdpP family"/>
    <property type="match status" value="1"/>
</dbReference>
<gene>
    <name evidence="15" type="primary">yffH</name>
    <name evidence="15" type="ordered locus">ETA_10820</name>
</gene>
<evidence type="ECO:0000256" key="8">
    <source>
        <dbReference type="ARBA" id="ARBA00022842"/>
    </source>
</evidence>
<dbReference type="GO" id="GO:0019693">
    <property type="term" value="P:ribose phosphate metabolic process"/>
    <property type="evidence" value="ECO:0007669"/>
    <property type="project" value="TreeGrafter"/>
</dbReference>
<accession>B2VI10</accession>
<dbReference type="Pfam" id="PF00293">
    <property type="entry name" value="NUDIX"/>
    <property type="match status" value="1"/>
</dbReference>
<feature type="domain" description="Nudix hydrolase" evidence="14">
    <location>
        <begin position="61"/>
        <end position="199"/>
    </location>
</feature>
<feature type="short sequence motif" description="Nudix box" evidence="13">
    <location>
        <begin position="105"/>
        <end position="126"/>
    </location>
</feature>
<dbReference type="HOGENOM" id="CLU_062658_6_0_6"/>
<dbReference type="KEGG" id="eta:ETA_10820"/>
<dbReference type="InterPro" id="IPR000086">
    <property type="entry name" value="NUDIX_hydrolase_dom"/>
</dbReference>
<keyword evidence="16" id="KW-1185">Reference proteome</keyword>
<keyword evidence="6 12" id="KW-0479">Metal-binding</keyword>
<sequence>MRQNPLELKAAERLYGATMPAKIDVIKNKILSENWFVLRNYTYHLTAKNGTVLRHKREVYDRGNGATLLLYNREKNSVVLTRQFRIATWVNGSNPGGELIEACAGLLDDDSPEDCIRKEAIEETGYAIGEVEKLFELFMSPGGVTELLYFFAAEYSDAQRENDGGGVEDEAIEVLEMTFPQAWQMVKDGRIKDGKTVMLLQHALLAGKLRLD</sequence>
<dbReference type="GO" id="GO:0016818">
    <property type="term" value="F:hydrolase activity, acting on acid anhydrides, in phosphorus-containing anhydrides"/>
    <property type="evidence" value="ECO:0007669"/>
    <property type="project" value="InterPro"/>
</dbReference>
<evidence type="ECO:0000256" key="9">
    <source>
        <dbReference type="ARBA" id="ARBA00032162"/>
    </source>
</evidence>
<feature type="binding site" description="in other chain" evidence="11">
    <location>
        <position position="35"/>
    </location>
    <ligand>
        <name>GDP-alpha-D-mannose</name>
        <dbReference type="ChEBI" id="CHEBI:57527"/>
        <note>ligand shared between dimeric partners</note>
    </ligand>
</feature>